<evidence type="ECO:0000313" key="2">
    <source>
        <dbReference type="EMBL" id="KAL0126067.1"/>
    </source>
</evidence>
<organism evidence="2 3">
    <name type="scientific">Cardiocondyla obscurior</name>
    <dbReference type="NCBI Taxonomy" id="286306"/>
    <lineage>
        <taxon>Eukaryota</taxon>
        <taxon>Metazoa</taxon>
        <taxon>Ecdysozoa</taxon>
        <taxon>Arthropoda</taxon>
        <taxon>Hexapoda</taxon>
        <taxon>Insecta</taxon>
        <taxon>Pterygota</taxon>
        <taxon>Neoptera</taxon>
        <taxon>Endopterygota</taxon>
        <taxon>Hymenoptera</taxon>
        <taxon>Apocrita</taxon>
        <taxon>Aculeata</taxon>
        <taxon>Formicoidea</taxon>
        <taxon>Formicidae</taxon>
        <taxon>Myrmicinae</taxon>
        <taxon>Cardiocondyla</taxon>
    </lineage>
</organism>
<feature type="compositionally biased region" description="Low complexity" evidence="1">
    <location>
        <begin position="644"/>
        <end position="654"/>
    </location>
</feature>
<feature type="compositionally biased region" description="Polar residues" evidence="1">
    <location>
        <begin position="392"/>
        <end position="405"/>
    </location>
</feature>
<dbReference type="EMBL" id="JADYXP020000004">
    <property type="protein sequence ID" value="KAL0126067.1"/>
    <property type="molecule type" value="Genomic_DNA"/>
</dbReference>
<feature type="compositionally biased region" description="Basic and acidic residues" evidence="1">
    <location>
        <begin position="258"/>
        <end position="277"/>
    </location>
</feature>
<feature type="region of interest" description="Disordered" evidence="1">
    <location>
        <begin position="240"/>
        <end position="304"/>
    </location>
</feature>
<feature type="compositionally biased region" description="Polar residues" evidence="1">
    <location>
        <begin position="1019"/>
        <end position="1032"/>
    </location>
</feature>
<gene>
    <name evidence="2" type="ORF">PUN28_004879</name>
</gene>
<feature type="region of interest" description="Disordered" evidence="1">
    <location>
        <begin position="1019"/>
        <end position="1079"/>
    </location>
</feature>
<name>A0AAW2GI23_9HYME</name>
<evidence type="ECO:0000256" key="1">
    <source>
        <dbReference type="SAM" id="MobiDB-lite"/>
    </source>
</evidence>
<protein>
    <submittedName>
        <fullName evidence="2">Uncharacterized protein</fullName>
    </submittedName>
</protein>
<proteinExistence type="predicted"/>
<feature type="compositionally biased region" description="Polar residues" evidence="1">
    <location>
        <begin position="369"/>
        <end position="382"/>
    </location>
</feature>
<evidence type="ECO:0000313" key="3">
    <source>
        <dbReference type="Proteomes" id="UP001430953"/>
    </source>
</evidence>
<feature type="region of interest" description="Disordered" evidence="1">
    <location>
        <begin position="620"/>
        <end position="671"/>
    </location>
</feature>
<keyword evidence="3" id="KW-1185">Reference proteome</keyword>
<comment type="caution">
    <text evidence="2">The sequence shown here is derived from an EMBL/GenBank/DDBJ whole genome shotgun (WGS) entry which is preliminary data.</text>
</comment>
<accession>A0AAW2GI23</accession>
<dbReference type="AlphaFoldDB" id="A0AAW2GI23"/>
<dbReference type="Proteomes" id="UP001430953">
    <property type="component" value="Unassembled WGS sequence"/>
</dbReference>
<feature type="region of interest" description="Disordered" evidence="1">
    <location>
        <begin position="350"/>
        <end position="405"/>
    </location>
</feature>
<feature type="region of interest" description="Disordered" evidence="1">
    <location>
        <begin position="869"/>
        <end position="908"/>
    </location>
</feature>
<reference evidence="2 3" key="1">
    <citation type="submission" date="2023-03" db="EMBL/GenBank/DDBJ databases">
        <title>High recombination rates correlate with genetic variation in Cardiocondyla obscurior ants.</title>
        <authorList>
            <person name="Errbii M."/>
        </authorList>
    </citation>
    <scope>NUCLEOTIDE SEQUENCE [LARGE SCALE GENOMIC DNA]</scope>
    <source>
        <strain evidence="2">Alpha-2009</strain>
        <tissue evidence="2">Whole body</tissue>
    </source>
</reference>
<feature type="compositionally biased region" description="Basic and acidic residues" evidence="1">
    <location>
        <begin position="620"/>
        <end position="631"/>
    </location>
</feature>
<feature type="region of interest" description="Disordered" evidence="1">
    <location>
        <begin position="1100"/>
        <end position="1122"/>
    </location>
</feature>
<sequence>MSTCVSSRSRGAILWRQCRLANVASRLFDFKPRRNFSAASALHTNGKIGRDGFLTWLKDIFNKCAEDKSRKADTAIVDRAVTATTFNRPEIAASMRPADSSDKADVINQKLANFCAVQSMTKFEYGNIRAEKRETASSERAYVKQQSAIHATSQSSRFAAGKTFEREIGLDPSCRGPGEMYRSWRNGGAIQLAARNDFNAASHYRCYTSPTNCYRPPPRRAKQPLLGLRVPHGHIDVPRRAMVGFGPRNTKPPIKKSNAPEKHEKDERKDKKKRENPAIRTGESADSSENRTEMTVNDNPRCDPDAAFRYEWGVKLSEEQASAEAANDNDKFEKGQRYVTKRLWGVNLKEPKPDIAPQTTANFGRATKRPQNTSSISENGDSLTREAKNDATAAQKNSTTTSSLKDTTAEFLSIPSTGLSNDFIAAKEKSGDASSYMSSKELREIMRTSPNMLTETIVVNDEFNIPEEVNSNTVIAAWQNFAARSVSKVKENYFSSSSMENLEMLSIRPEAPQPKLDVQVVKSTEDSETTELSDSGCTSLKSTEIKRIKPLRKPGGYSISKKLHTINTPTRYLHRYMNSIIKRRVELSSSNFASVVRIKTKCPEGTSAFPTSFKDTKKAIDESESHKRDKQQINLKTQNEEKCNNLNSNNILNNDRSFPPVESPTLSSSNQEQADIDFAKTLDVIADKETEISINQLQNSSRKKIAYLANSTTVASVQKDKSRYKDEDAEDEIKKIYEEPRANYASLHNAGTTYVDFNDPSTDNGSIKSDAIKSAKVNPRFEDGNNVTFDSSVKNVDEDGDSYEGYIIDGDYVRLPGDPYPYSRENLDKWRVPPYPKLYKPWTPELSRSFDPPAAARSTLRNANDAYANAAGKPRDSHAGDAVMETSGSDGGAGARKRTGQANGFHVSSRDQRVVSDCLRDDAADTLGLRQCSEAFSRLDADEKINEVARSGDNVPFRALYVEMARSFNQTRVLTCTPTCIPHGLGASTSDELSTRRAGICVPTGHEHGPGGCYLTTSEISESSTPLSPPNHSNRRRPAGLIGTASASGIRRRGSGRSGDLSPQFASAREGLEPELPRRAIPRYRSTGYHIALLPSPIMPAGNGRPRGPDYLRAGRRHADVV</sequence>